<dbReference type="PANTHER" id="PTHR45663:SF40">
    <property type="entry name" value="THIOREDOXIN 2"/>
    <property type="match status" value="1"/>
</dbReference>
<evidence type="ECO:0000256" key="6">
    <source>
        <dbReference type="NCBIfam" id="TIGR01068"/>
    </source>
</evidence>
<dbReference type="InterPro" id="IPR036249">
    <property type="entry name" value="Thioredoxin-like_sf"/>
</dbReference>
<dbReference type="PROSITE" id="PS51352">
    <property type="entry name" value="THIOREDOXIN_2"/>
    <property type="match status" value="1"/>
</dbReference>
<dbReference type="InterPro" id="IPR013766">
    <property type="entry name" value="Thioredoxin_domain"/>
</dbReference>
<protein>
    <recommendedName>
        <fullName evidence="6">Thioredoxin</fullName>
    </recommendedName>
</protein>
<dbReference type="Gene3D" id="3.40.30.10">
    <property type="entry name" value="Glutaredoxin"/>
    <property type="match status" value="1"/>
</dbReference>
<comment type="similarity">
    <text evidence="1">Belongs to the thioredoxin family.</text>
</comment>
<organism evidence="8 9">
    <name type="scientific">Pseudonocardia saturnea</name>
    <dbReference type="NCBI Taxonomy" id="33909"/>
    <lineage>
        <taxon>Bacteria</taxon>
        <taxon>Bacillati</taxon>
        <taxon>Actinomycetota</taxon>
        <taxon>Actinomycetes</taxon>
        <taxon>Pseudonocardiales</taxon>
        <taxon>Pseudonocardiaceae</taxon>
        <taxon>Pseudonocardia</taxon>
    </lineage>
</organism>
<name>A0ABQ0RSM1_9PSEU</name>
<gene>
    <name evidence="8" type="primary">trxC</name>
    <name evidence="8" type="ORF">PSA01_07130</name>
</gene>
<dbReference type="PRINTS" id="PR00421">
    <property type="entry name" value="THIOREDOXIN"/>
</dbReference>
<comment type="caution">
    <text evidence="8">The sequence shown here is derived from an EMBL/GenBank/DDBJ whole genome shotgun (WGS) entry which is preliminary data.</text>
</comment>
<evidence type="ECO:0000313" key="9">
    <source>
        <dbReference type="Proteomes" id="UP000320693"/>
    </source>
</evidence>
<evidence type="ECO:0000259" key="7">
    <source>
        <dbReference type="PROSITE" id="PS51352"/>
    </source>
</evidence>
<sequence>MDPGMATVELTTDNFNDVVGAPGTTVLIDFWASWCGPCKQFAPVYDAASDNHQDVTFGKVDTEAQQELAGAFGISSIPTVMAVRDGVVLYSEPGALPAEALEDLIGQVKAVDMDEVRAAVAEQEKQAGGEAPQA</sequence>
<dbReference type="InterPro" id="IPR005746">
    <property type="entry name" value="Thioredoxin"/>
</dbReference>
<proteinExistence type="inferred from homology"/>
<keyword evidence="2" id="KW-0813">Transport</keyword>
<dbReference type="SUPFAM" id="SSF52833">
    <property type="entry name" value="Thioredoxin-like"/>
    <property type="match status" value="1"/>
</dbReference>
<dbReference type="Pfam" id="PF00085">
    <property type="entry name" value="Thioredoxin"/>
    <property type="match status" value="1"/>
</dbReference>
<evidence type="ECO:0000256" key="2">
    <source>
        <dbReference type="ARBA" id="ARBA00022448"/>
    </source>
</evidence>
<evidence type="ECO:0000256" key="1">
    <source>
        <dbReference type="ARBA" id="ARBA00008987"/>
    </source>
</evidence>
<keyword evidence="9" id="KW-1185">Reference proteome</keyword>
<dbReference type="PANTHER" id="PTHR45663">
    <property type="entry name" value="GEO12009P1"/>
    <property type="match status" value="1"/>
</dbReference>
<keyword evidence="3" id="KW-0249">Electron transport</keyword>
<evidence type="ECO:0000313" key="8">
    <source>
        <dbReference type="EMBL" id="GEC23684.1"/>
    </source>
</evidence>
<dbReference type="PROSITE" id="PS00194">
    <property type="entry name" value="THIOREDOXIN_1"/>
    <property type="match status" value="1"/>
</dbReference>
<dbReference type="Proteomes" id="UP000320693">
    <property type="component" value="Unassembled WGS sequence"/>
</dbReference>
<accession>A0ABQ0RSM1</accession>
<dbReference type="CDD" id="cd02947">
    <property type="entry name" value="TRX_family"/>
    <property type="match status" value="1"/>
</dbReference>
<evidence type="ECO:0000256" key="4">
    <source>
        <dbReference type="ARBA" id="ARBA00023157"/>
    </source>
</evidence>
<dbReference type="NCBIfam" id="TIGR01068">
    <property type="entry name" value="thioredoxin"/>
    <property type="match status" value="1"/>
</dbReference>
<evidence type="ECO:0000256" key="5">
    <source>
        <dbReference type="ARBA" id="ARBA00023284"/>
    </source>
</evidence>
<evidence type="ECO:0000256" key="3">
    <source>
        <dbReference type="ARBA" id="ARBA00022982"/>
    </source>
</evidence>
<keyword evidence="4" id="KW-1015">Disulfide bond</keyword>
<keyword evidence="5" id="KW-0676">Redox-active center</keyword>
<feature type="domain" description="Thioredoxin" evidence="7">
    <location>
        <begin position="1"/>
        <end position="110"/>
    </location>
</feature>
<reference evidence="8 9" key="1">
    <citation type="submission" date="2019-06" db="EMBL/GenBank/DDBJ databases">
        <title>Whole genome shotgun sequence of Pseudonocardia saturnea NBRC 14499.</title>
        <authorList>
            <person name="Hosoyama A."/>
            <person name="Uohara A."/>
            <person name="Ohji S."/>
            <person name="Ichikawa N."/>
        </authorList>
    </citation>
    <scope>NUCLEOTIDE SEQUENCE [LARGE SCALE GENOMIC DNA]</scope>
    <source>
        <strain evidence="8 9">NBRC 14499</strain>
    </source>
</reference>
<dbReference type="EMBL" id="BJNH01000008">
    <property type="protein sequence ID" value="GEC23684.1"/>
    <property type="molecule type" value="Genomic_DNA"/>
</dbReference>
<dbReference type="InterPro" id="IPR017937">
    <property type="entry name" value="Thioredoxin_CS"/>
</dbReference>